<proteinExistence type="predicted"/>
<evidence type="ECO:0000256" key="9">
    <source>
        <dbReference type="ARBA" id="ARBA00022989"/>
    </source>
</evidence>
<dbReference type="GO" id="GO:0008982">
    <property type="term" value="F:protein-N(PI)-phosphohistidine-sugar phosphotransferase activity"/>
    <property type="evidence" value="ECO:0007669"/>
    <property type="project" value="InterPro"/>
</dbReference>
<evidence type="ECO:0000256" key="11">
    <source>
        <dbReference type="PROSITE-ProRule" id="PRU00421"/>
    </source>
</evidence>
<dbReference type="GO" id="GO:0009401">
    <property type="term" value="P:phosphoenolpyruvate-dependent sugar phosphotransferase system"/>
    <property type="evidence" value="ECO:0007669"/>
    <property type="project" value="UniProtKB-KW"/>
</dbReference>
<comment type="caution">
    <text evidence="15">The sequence shown here is derived from an EMBL/GenBank/DDBJ whole genome shotgun (WGS) entry which is preliminary data.</text>
</comment>
<keyword evidence="7 12" id="KW-0812">Transmembrane</keyword>
<keyword evidence="3" id="KW-1003">Cell membrane</keyword>
<dbReference type="GO" id="GO:0090588">
    <property type="term" value="F:protein-phosphocysteine-N-acetylmuramate phosphotransferase system transporter activity"/>
    <property type="evidence" value="ECO:0007669"/>
    <property type="project" value="TreeGrafter"/>
</dbReference>
<keyword evidence="2" id="KW-0813">Transport</keyword>
<dbReference type="SUPFAM" id="SSF55604">
    <property type="entry name" value="Glucose permease domain IIB"/>
    <property type="match status" value="1"/>
</dbReference>
<keyword evidence="6" id="KW-0598">Phosphotransferase system</keyword>
<feature type="domain" description="PTS EIIC type-1" evidence="14">
    <location>
        <begin position="115"/>
        <end position="473"/>
    </location>
</feature>
<dbReference type="RefSeq" id="WP_068530791.1">
    <property type="nucleotide sequence ID" value="NZ_LVJH01000007.1"/>
</dbReference>
<feature type="transmembrane region" description="Helical" evidence="12">
    <location>
        <begin position="168"/>
        <end position="186"/>
    </location>
</feature>
<dbReference type="STRING" id="494026.PGLA_07075"/>
<keyword evidence="9 12" id="KW-1133">Transmembrane helix</keyword>
<feature type="transmembrane region" description="Helical" evidence="12">
    <location>
        <begin position="400"/>
        <end position="424"/>
    </location>
</feature>
<dbReference type="InterPro" id="IPR036878">
    <property type="entry name" value="Glu_permease_IIB"/>
</dbReference>
<gene>
    <name evidence="15" type="ORF">PGLA_07075</name>
</gene>
<evidence type="ECO:0000256" key="12">
    <source>
        <dbReference type="SAM" id="Phobius"/>
    </source>
</evidence>
<evidence type="ECO:0000256" key="5">
    <source>
        <dbReference type="ARBA" id="ARBA00022679"/>
    </source>
</evidence>
<dbReference type="EMBL" id="LVJH01000007">
    <property type="protein sequence ID" value="OAB44410.1"/>
    <property type="molecule type" value="Genomic_DNA"/>
</dbReference>
<reference evidence="15 16" key="1">
    <citation type="submission" date="2016-03" db="EMBL/GenBank/DDBJ databases">
        <title>Draft genome sequence of Paenibacillus glacialis DSM 22343.</title>
        <authorList>
            <person name="Shin S.-K."/>
            <person name="Yi H."/>
        </authorList>
    </citation>
    <scope>NUCLEOTIDE SEQUENCE [LARGE SCALE GENOMIC DNA]</scope>
    <source>
        <strain evidence="15 16">DSM 22343</strain>
    </source>
</reference>
<evidence type="ECO:0000256" key="4">
    <source>
        <dbReference type="ARBA" id="ARBA00022597"/>
    </source>
</evidence>
<keyword evidence="10 12" id="KW-0472">Membrane</keyword>
<dbReference type="Pfam" id="PF02378">
    <property type="entry name" value="PTS_EIIC"/>
    <property type="match status" value="1"/>
</dbReference>
<dbReference type="InterPro" id="IPR003352">
    <property type="entry name" value="PTS_EIIC"/>
</dbReference>
<feature type="transmembrane region" description="Helical" evidence="12">
    <location>
        <begin position="227"/>
        <end position="246"/>
    </location>
</feature>
<keyword evidence="4" id="KW-0762">Sugar transport</keyword>
<dbReference type="OrthoDB" id="9769191at2"/>
<keyword evidence="5" id="KW-0808">Transferase</keyword>
<evidence type="ECO:0000313" key="16">
    <source>
        <dbReference type="Proteomes" id="UP000076967"/>
    </source>
</evidence>
<dbReference type="AlphaFoldDB" id="A0A168M9N1"/>
<dbReference type="CDD" id="cd00212">
    <property type="entry name" value="PTS_IIB_glc"/>
    <property type="match status" value="1"/>
</dbReference>
<evidence type="ECO:0000256" key="2">
    <source>
        <dbReference type="ARBA" id="ARBA00022448"/>
    </source>
</evidence>
<dbReference type="PROSITE" id="PS51098">
    <property type="entry name" value="PTS_EIIB_TYPE_1"/>
    <property type="match status" value="1"/>
</dbReference>
<dbReference type="InterPro" id="IPR001996">
    <property type="entry name" value="PTS_IIB_1"/>
</dbReference>
<evidence type="ECO:0000256" key="6">
    <source>
        <dbReference type="ARBA" id="ARBA00022683"/>
    </source>
</evidence>
<feature type="transmembrane region" description="Helical" evidence="12">
    <location>
        <begin position="373"/>
        <end position="393"/>
    </location>
</feature>
<evidence type="ECO:0000256" key="10">
    <source>
        <dbReference type="ARBA" id="ARBA00023136"/>
    </source>
</evidence>
<evidence type="ECO:0000313" key="15">
    <source>
        <dbReference type="EMBL" id="OAB44410.1"/>
    </source>
</evidence>
<dbReference type="Proteomes" id="UP000076967">
    <property type="component" value="Unassembled WGS sequence"/>
</dbReference>
<evidence type="ECO:0000259" key="13">
    <source>
        <dbReference type="PROSITE" id="PS51098"/>
    </source>
</evidence>
<accession>A0A168M9N1</accession>
<sequence>MSKYHDIAVRILETVGGSSNVSSYTHCMTRLRVTVVDRSRIAEAELKKIDGVLGVVDAETYQIILGPGVVTKVAEQFGEVLEGSVAAGGESSSSAEQLQSKGAQMKAQLKKKNDTPFKNFLRKIGNIFIPLIPAFVGAGLIAGIGSILANNITAGNIDAATWQQYVTILNVIKNAIFTYLVIYVGINAGKEFGATPALGGVIGGVTILTGVTAELPIFNIFTGAPLTPGQGGVIGVLIAVWILSIVEKYLRKIIPDAVDIIVTPTIALLVVGLITIFFIMPFAGFISSNLIGAINWTLERGGAFSGFVLGTAFLPLVMLGLHQVLTPIHIEMINSSGMTLLLPMLAMAGAGQVGASIALWIRCKKNKSLTNMIKGALPVGILGIGEPLIYGVTLPLGRPFITACIGGGIGGAVIGLFGNVGAIAIGPSGVALIPLIANGLWLKYVIGLIAAYAGGFIITYLFGIPKEAMAEQE</sequence>
<keyword evidence="8" id="KW-0418">Kinase</keyword>
<feature type="transmembrane region" description="Helical" evidence="12">
    <location>
        <begin position="444"/>
        <end position="463"/>
    </location>
</feature>
<feature type="transmembrane region" description="Helical" evidence="12">
    <location>
        <begin position="258"/>
        <end position="283"/>
    </location>
</feature>
<feature type="active site" description="Phosphocysteine intermediate; for EIIB activity" evidence="11">
    <location>
        <position position="27"/>
    </location>
</feature>
<dbReference type="Pfam" id="PF00367">
    <property type="entry name" value="PTS_EIIB"/>
    <property type="match status" value="1"/>
</dbReference>
<name>A0A168M9N1_9BACL</name>
<evidence type="ECO:0000256" key="3">
    <source>
        <dbReference type="ARBA" id="ARBA00022475"/>
    </source>
</evidence>
<dbReference type="PROSITE" id="PS01035">
    <property type="entry name" value="PTS_EIIB_TYPE_1_CYS"/>
    <property type="match status" value="1"/>
</dbReference>
<protein>
    <submittedName>
        <fullName evidence="15">Permease</fullName>
    </submittedName>
</protein>
<comment type="subcellular location">
    <subcellularLocation>
        <location evidence="1">Cell membrane</location>
        <topology evidence="1">Multi-pass membrane protein</topology>
    </subcellularLocation>
</comment>
<dbReference type="PANTHER" id="PTHR30175">
    <property type="entry name" value="PHOSPHOTRANSFERASE SYSTEM TRANSPORT PROTEIN"/>
    <property type="match status" value="1"/>
</dbReference>
<evidence type="ECO:0000256" key="8">
    <source>
        <dbReference type="ARBA" id="ARBA00022777"/>
    </source>
</evidence>
<evidence type="ECO:0000256" key="1">
    <source>
        <dbReference type="ARBA" id="ARBA00004651"/>
    </source>
</evidence>
<dbReference type="FunFam" id="3.30.1360.60:FF:000001">
    <property type="entry name" value="PTS system glucose-specific IIBC component PtsG"/>
    <property type="match status" value="1"/>
</dbReference>
<evidence type="ECO:0000259" key="14">
    <source>
        <dbReference type="PROSITE" id="PS51103"/>
    </source>
</evidence>
<dbReference type="PROSITE" id="PS51103">
    <property type="entry name" value="PTS_EIIC_TYPE_1"/>
    <property type="match status" value="1"/>
</dbReference>
<dbReference type="PANTHER" id="PTHR30175:SF3">
    <property type="entry name" value="PTS SYSTEM N-ACETYLMURAMIC ACID-SPECIFIC EIIBC COMPONENT"/>
    <property type="match status" value="1"/>
</dbReference>
<dbReference type="InterPro" id="IPR050558">
    <property type="entry name" value="PTS_Sugar-Specific_Components"/>
</dbReference>
<feature type="transmembrane region" description="Helical" evidence="12">
    <location>
        <begin position="198"/>
        <end position="221"/>
    </location>
</feature>
<feature type="transmembrane region" description="Helical" evidence="12">
    <location>
        <begin position="303"/>
        <end position="325"/>
    </location>
</feature>
<dbReference type="InterPro" id="IPR013013">
    <property type="entry name" value="PTS_EIIC_1"/>
</dbReference>
<dbReference type="GO" id="GO:0005886">
    <property type="term" value="C:plasma membrane"/>
    <property type="evidence" value="ECO:0007669"/>
    <property type="project" value="UniProtKB-SubCell"/>
</dbReference>
<feature type="transmembrane region" description="Helical" evidence="12">
    <location>
        <begin position="127"/>
        <end position="148"/>
    </location>
</feature>
<organism evidence="15 16">
    <name type="scientific">Paenibacillus glacialis</name>
    <dbReference type="NCBI Taxonomy" id="494026"/>
    <lineage>
        <taxon>Bacteria</taxon>
        <taxon>Bacillati</taxon>
        <taxon>Bacillota</taxon>
        <taxon>Bacilli</taxon>
        <taxon>Bacillales</taxon>
        <taxon>Paenibacillaceae</taxon>
        <taxon>Paenibacillus</taxon>
    </lineage>
</organism>
<dbReference type="Gene3D" id="3.30.1360.60">
    <property type="entry name" value="Glucose permease domain IIB"/>
    <property type="match status" value="1"/>
</dbReference>
<dbReference type="GO" id="GO:0016301">
    <property type="term" value="F:kinase activity"/>
    <property type="evidence" value="ECO:0007669"/>
    <property type="project" value="UniProtKB-KW"/>
</dbReference>
<dbReference type="InterPro" id="IPR018113">
    <property type="entry name" value="PTrfase_EIIB_Cys"/>
</dbReference>
<keyword evidence="16" id="KW-1185">Reference proteome</keyword>
<feature type="domain" description="PTS EIIB type-1" evidence="13">
    <location>
        <begin position="5"/>
        <end position="87"/>
    </location>
</feature>
<evidence type="ECO:0000256" key="7">
    <source>
        <dbReference type="ARBA" id="ARBA00022692"/>
    </source>
</evidence>
<feature type="transmembrane region" description="Helical" evidence="12">
    <location>
        <begin position="337"/>
        <end position="361"/>
    </location>
</feature>